<dbReference type="CDD" id="cd09862">
    <property type="entry name" value="PIN_Rrp44-like"/>
    <property type="match status" value="1"/>
</dbReference>
<evidence type="ECO:0000259" key="1">
    <source>
        <dbReference type="Pfam" id="PF13638"/>
    </source>
</evidence>
<organism evidence="2 3">
    <name type="scientific">Momordica charantia</name>
    <name type="common">Bitter gourd</name>
    <name type="synonym">Balsam pear</name>
    <dbReference type="NCBI Taxonomy" id="3673"/>
    <lineage>
        <taxon>Eukaryota</taxon>
        <taxon>Viridiplantae</taxon>
        <taxon>Streptophyta</taxon>
        <taxon>Embryophyta</taxon>
        <taxon>Tracheophyta</taxon>
        <taxon>Spermatophyta</taxon>
        <taxon>Magnoliopsida</taxon>
        <taxon>eudicotyledons</taxon>
        <taxon>Gunneridae</taxon>
        <taxon>Pentapetalae</taxon>
        <taxon>rosids</taxon>
        <taxon>fabids</taxon>
        <taxon>Cucurbitales</taxon>
        <taxon>Cucurbitaceae</taxon>
        <taxon>Momordiceae</taxon>
        <taxon>Momordica</taxon>
    </lineage>
</organism>
<dbReference type="OrthoDB" id="372421at2759"/>
<feature type="domain" description="PIN" evidence="1">
    <location>
        <begin position="23"/>
        <end position="127"/>
    </location>
</feature>
<evidence type="ECO:0000313" key="2">
    <source>
        <dbReference type="Proteomes" id="UP000504603"/>
    </source>
</evidence>
<dbReference type="Proteomes" id="UP000504603">
    <property type="component" value="Unplaced"/>
</dbReference>
<gene>
    <name evidence="3" type="primary">LOC111013318</name>
</gene>
<accession>A0A6J1CQQ6</accession>
<dbReference type="InterPro" id="IPR029060">
    <property type="entry name" value="PIN-like_dom_sf"/>
</dbReference>
<dbReference type="SUPFAM" id="SSF88723">
    <property type="entry name" value="PIN domain-like"/>
    <property type="match status" value="1"/>
</dbReference>
<sequence length="134" mass="15520">MLHNKSFVKKTKSVKVMKLENPAIDDVVMLSVVLDEIKNKNLSIYNRVRALCSNPLRRFFVFSNKHHKDTYVKEMSGESKNDRNDRAIRVATQWYQKHLGGATRVLVVINDRENKRKAIEEGIYAETKTDLGLD</sequence>
<dbReference type="RefSeq" id="XP_022143443.1">
    <property type="nucleotide sequence ID" value="XM_022287751.1"/>
</dbReference>
<dbReference type="KEGG" id="mcha:111013318"/>
<name>A0A6J1CQQ6_MOMCH</name>
<dbReference type="Pfam" id="PF13638">
    <property type="entry name" value="PIN_4"/>
    <property type="match status" value="1"/>
</dbReference>
<proteinExistence type="predicted"/>
<dbReference type="Gene3D" id="3.40.50.1010">
    <property type="entry name" value="5'-nuclease"/>
    <property type="match status" value="1"/>
</dbReference>
<dbReference type="AlphaFoldDB" id="A0A6J1CQQ6"/>
<dbReference type="InterPro" id="IPR002716">
    <property type="entry name" value="PIN_dom"/>
</dbReference>
<evidence type="ECO:0000313" key="3">
    <source>
        <dbReference type="RefSeq" id="XP_022143443.1"/>
    </source>
</evidence>
<reference evidence="3" key="1">
    <citation type="submission" date="2025-08" db="UniProtKB">
        <authorList>
            <consortium name="RefSeq"/>
        </authorList>
    </citation>
    <scope>IDENTIFICATION</scope>
    <source>
        <strain evidence="3">OHB3-1</strain>
    </source>
</reference>
<dbReference type="GeneID" id="111013318"/>
<keyword evidence="2" id="KW-1185">Reference proteome</keyword>
<protein>
    <submittedName>
        <fullName evidence="3">Exosome complex exonuclease RRP44 homolog A-like</fullName>
    </submittedName>
</protein>